<keyword evidence="1" id="KW-0732">Signal</keyword>
<keyword evidence="3" id="KW-1185">Reference proteome</keyword>
<evidence type="ECO:0000256" key="1">
    <source>
        <dbReference type="SAM" id="SignalP"/>
    </source>
</evidence>
<dbReference type="InterPro" id="IPR006170">
    <property type="entry name" value="PBP/GOBP"/>
</dbReference>
<evidence type="ECO:0000313" key="3">
    <source>
        <dbReference type="Proteomes" id="UP000215335"/>
    </source>
</evidence>
<dbReference type="CDD" id="cd23992">
    <property type="entry name" value="PBP_GOBP"/>
    <property type="match status" value="1"/>
</dbReference>
<evidence type="ECO:0000313" key="2">
    <source>
        <dbReference type="EMBL" id="OXU29944.1"/>
    </source>
</evidence>
<dbReference type="Proteomes" id="UP000215335">
    <property type="component" value="Unassembled WGS sequence"/>
</dbReference>
<proteinExistence type="predicted"/>
<dbReference type="InterPro" id="IPR036728">
    <property type="entry name" value="PBP_GOBP_sf"/>
</dbReference>
<dbReference type="SUPFAM" id="SSF47565">
    <property type="entry name" value="Insect pheromone/odorant-binding proteins"/>
    <property type="match status" value="2"/>
</dbReference>
<reference evidence="2 3" key="1">
    <citation type="journal article" date="2017" name="Curr. Biol.">
        <title>The Evolution of Venom by Co-option of Single-Copy Genes.</title>
        <authorList>
            <person name="Martinson E.O."/>
            <person name="Mrinalini"/>
            <person name="Kelkar Y.D."/>
            <person name="Chang C.H."/>
            <person name="Werren J.H."/>
        </authorList>
    </citation>
    <scope>NUCLEOTIDE SEQUENCE [LARGE SCALE GENOMIC DNA]</scope>
    <source>
        <strain evidence="2 3">Alberta</strain>
        <tissue evidence="2">Whole body</tissue>
    </source>
</reference>
<dbReference type="GO" id="GO:0005549">
    <property type="term" value="F:odorant binding"/>
    <property type="evidence" value="ECO:0007669"/>
    <property type="project" value="InterPro"/>
</dbReference>
<feature type="signal peptide" evidence="1">
    <location>
        <begin position="1"/>
        <end position="20"/>
    </location>
</feature>
<comment type="caution">
    <text evidence="2">The sequence shown here is derived from an EMBL/GenBank/DDBJ whole genome shotgun (WGS) entry which is preliminary data.</text>
</comment>
<dbReference type="AlphaFoldDB" id="A0A232FGS7"/>
<dbReference type="EMBL" id="NNAY01000218">
    <property type="protein sequence ID" value="OXU29944.1"/>
    <property type="molecule type" value="Genomic_DNA"/>
</dbReference>
<organism evidence="2 3">
    <name type="scientific">Trichomalopsis sarcophagae</name>
    <dbReference type="NCBI Taxonomy" id="543379"/>
    <lineage>
        <taxon>Eukaryota</taxon>
        <taxon>Metazoa</taxon>
        <taxon>Ecdysozoa</taxon>
        <taxon>Arthropoda</taxon>
        <taxon>Hexapoda</taxon>
        <taxon>Insecta</taxon>
        <taxon>Pterygota</taxon>
        <taxon>Neoptera</taxon>
        <taxon>Endopterygota</taxon>
        <taxon>Hymenoptera</taxon>
        <taxon>Apocrita</taxon>
        <taxon>Proctotrupomorpha</taxon>
        <taxon>Chalcidoidea</taxon>
        <taxon>Pteromalidae</taxon>
        <taxon>Pteromalinae</taxon>
        <taxon>Trichomalopsis</taxon>
    </lineage>
</organism>
<dbReference type="Gene3D" id="1.10.238.20">
    <property type="entry name" value="Pheromone/general odorant binding protein domain"/>
    <property type="match status" value="2"/>
</dbReference>
<dbReference type="Pfam" id="PF01395">
    <property type="entry name" value="PBP_GOBP"/>
    <property type="match status" value="1"/>
</dbReference>
<gene>
    <name evidence="2" type="ORF">TSAR_011147</name>
</gene>
<sequence length="260" mass="29648">MKNFSIVLIACFAVFQLASAHSNHIKECLTEHGLQETDMNLLKSLGSVKFADTTIKDEDREKLACVLACIFQKESPGQSLHEVIKDVLSEDTNKSENLRKEMTETLDTCKTQGTGDDDCKLLQCVQITKLPFYDLLYTFVVARDMQKCFVDNGLNASDAVNLEHLNEPGWVEDILKKVDEDKLSCTMFCLYSKQDKITHDKTLQQRFETKINESDKLTADQKKEMLETLNRCGIEAAGDNCKLVKCIKILRVPFFHLYHH</sequence>
<accession>A0A232FGS7</accession>
<protein>
    <submittedName>
        <fullName evidence="2">Uncharacterized protein</fullName>
    </submittedName>
</protein>
<feature type="chain" id="PRO_5013122080" evidence="1">
    <location>
        <begin position="21"/>
        <end position="260"/>
    </location>
</feature>
<name>A0A232FGS7_9HYME</name>